<evidence type="ECO:0000313" key="3">
    <source>
        <dbReference type="EMBL" id="KAK5639306.1"/>
    </source>
</evidence>
<name>A0AAN7ZG66_9COLE</name>
<accession>A0AAN7ZG66</accession>
<organism evidence="3 4">
    <name type="scientific">Pyrocoelia pectoralis</name>
    <dbReference type="NCBI Taxonomy" id="417401"/>
    <lineage>
        <taxon>Eukaryota</taxon>
        <taxon>Metazoa</taxon>
        <taxon>Ecdysozoa</taxon>
        <taxon>Arthropoda</taxon>
        <taxon>Hexapoda</taxon>
        <taxon>Insecta</taxon>
        <taxon>Pterygota</taxon>
        <taxon>Neoptera</taxon>
        <taxon>Endopterygota</taxon>
        <taxon>Coleoptera</taxon>
        <taxon>Polyphaga</taxon>
        <taxon>Elateriformia</taxon>
        <taxon>Elateroidea</taxon>
        <taxon>Lampyridae</taxon>
        <taxon>Lampyrinae</taxon>
        <taxon>Pyrocoelia</taxon>
    </lineage>
</organism>
<keyword evidence="4" id="KW-1185">Reference proteome</keyword>
<keyword evidence="2" id="KW-0732">Signal</keyword>
<evidence type="ECO:0000256" key="1">
    <source>
        <dbReference type="SAM" id="MobiDB-lite"/>
    </source>
</evidence>
<proteinExistence type="predicted"/>
<sequence>MIVKTILLLLSILILKAKSQENAANSVAPALIKCYNNTNNLDRERRLPSSINILIALIRKIEAAPYIQNDRELSMQLIQRFKQDGIIVTSDKEINPQYGIPISPMGLQANKNKIILRKVIPGLAANFPNSSLSEIEQCSLHFMLSNTIHLMARGDEQHVCKKLGRFQRRVPRAAEGLERDVETFDPRPKSRRKGNLQETKEPADPNTDIDTGVIDLAKKAIHIELSDCPVEDGVVYTRWGAIQAGHVISGIAAARDLQYITTEGIKVDGRYAATLAGDLAEVVLHQILSKDIEVGAKGGWNSTQVPRWYFIEKSSNLELTDAEIRGGLDGLILAKNIDSWHEKAKTLKISQILDMFYSQKGVFSSKYRACNRKEMYYEVAPTEELVKQTTGFSYILKEETTVLHVINPGTIEDYSKKSVDAINEYISSIQDLNCEVDNDVVVHAAADVLILIDTQWEFKLIEPVIAYLLDSININPYGSNYTVINARDGGILVNSSNTILDFYLNYNRTIHTNAPTGVDVQIAFDTVRQIFESKINNETVDKYNRGKSSIVLFLPYSALSQDDKTVTSLKKEYFKQYLPDVKLLAMGRNGKDNFGDFVFDPSHDAFDLSDGTDGTSIVQSVNPLVSRINEIHRRISNPKCGSDFSGEVASDSFDQYVEPNSAAYYRISPHYLFGEGERFIKFQGYGYGKLIICLSRQDGKPRQNTTGGDTKCETMTEMKVVTFSLTDACVDYDTVSSCPPLYVSVESNIPESESRSLKCIDSGCRFPDSIKYTIHVEQLTCANSSLRILSNLSLIAITIITLQFIFSW</sequence>
<reference evidence="3 4" key="1">
    <citation type="journal article" date="2024" name="Insects">
        <title>An Improved Chromosome-Level Genome Assembly of the Firefly Pyrocoelia pectoralis.</title>
        <authorList>
            <person name="Fu X."/>
            <person name="Meyer-Rochow V.B."/>
            <person name="Ballantyne L."/>
            <person name="Zhu X."/>
        </authorList>
    </citation>
    <scope>NUCLEOTIDE SEQUENCE [LARGE SCALE GENOMIC DNA]</scope>
    <source>
        <strain evidence="3">XCY_ONT2</strain>
    </source>
</reference>
<dbReference type="EMBL" id="JAVRBK010000009">
    <property type="protein sequence ID" value="KAK5639306.1"/>
    <property type="molecule type" value="Genomic_DNA"/>
</dbReference>
<comment type="caution">
    <text evidence="3">The sequence shown here is derived from an EMBL/GenBank/DDBJ whole genome shotgun (WGS) entry which is preliminary data.</text>
</comment>
<dbReference type="AlphaFoldDB" id="A0AAN7ZG66"/>
<feature type="region of interest" description="Disordered" evidence="1">
    <location>
        <begin position="177"/>
        <end position="209"/>
    </location>
</feature>
<dbReference type="Proteomes" id="UP001329430">
    <property type="component" value="Chromosome 9"/>
</dbReference>
<gene>
    <name evidence="3" type="ORF">RI129_011798</name>
</gene>
<feature type="signal peptide" evidence="2">
    <location>
        <begin position="1"/>
        <end position="19"/>
    </location>
</feature>
<feature type="compositionally biased region" description="Basic and acidic residues" evidence="1">
    <location>
        <begin position="177"/>
        <end position="188"/>
    </location>
</feature>
<evidence type="ECO:0000313" key="4">
    <source>
        <dbReference type="Proteomes" id="UP001329430"/>
    </source>
</evidence>
<protein>
    <submittedName>
        <fullName evidence="3">Uncharacterized protein</fullName>
    </submittedName>
</protein>
<feature type="chain" id="PRO_5042851534" evidence="2">
    <location>
        <begin position="20"/>
        <end position="808"/>
    </location>
</feature>
<evidence type="ECO:0000256" key="2">
    <source>
        <dbReference type="SAM" id="SignalP"/>
    </source>
</evidence>